<dbReference type="EMBL" id="CAEZST010000002">
    <property type="protein sequence ID" value="CAB4540662.1"/>
    <property type="molecule type" value="Genomic_DNA"/>
</dbReference>
<dbReference type="PANTHER" id="PTHR43099">
    <property type="entry name" value="UPF0053 PROTEIN YRKA"/>
    <property type="match status" value="1"/>
</dbReference>
<protein>
    <submittedName>
        <fullName evidence="11">Unannotated protein</fullName>
    </submittedName>
</protein>
<evidence type="ECO:0000256" key="4">
    <source>
        <dbReference type="ARBA" id="ARBA00022737"/>
    </source>
</evidence>
<dbReference type="Pfam" id="PF00571">
    <property type="entry name" value="CBS"/>
    <property type="match status" value="1"/>
</dbReference>
<feature type="transmembrane region" description="Helical" evidence="8">
    <location>
        <begin position="132"/>
        <end position="157"/>
    </location>
</feature>
<keyword evidence="7 8" id="KW-0472">Membrane</keyword>
<dbReference type="GO" id="GO:0005886">
    <property type="term" value="C:plasma membrane"/>
    <property type="evidence" value="ECO:0007669"/>
    <property type="project" value="UniProtKB-SubCell"/>
</dbReference>
<dbReference type="InterPro" id="IPR016169">
    <property type="entry name" value="FAD-bd_PCMH_sub2"/>
</dbReference>
<evidence type="ECO:0000256" key="6">
    <source>
        <dbReference type="ARBA" id="ARBA00023122"/>
    </source>
</evidence>
<reference evidence="11" key="1">
    <citation type="submission" date="2020-05" db="EMBL/GenBank/DDBJ databases">
        <authorList>
            <person name="Chiriac C."/>
            <person name="Salcher M."/>
            <person name="Ghai R."/>
            <person name="Kavagutti S V."/>
        </authorList>
    </citation>
    <scope>NUCLEOTIDE SEQUENCE</scope>
</reference>
<dbReference type="Pfam" id="PF01595">
    <property type="entry name" value="CNNM"/>
    <property type="match status" value="1"/>
</dbReference>
<dbReference type="InterPro" id="IPR005170">
    <property type="entry name" value="Transptr-assoc_dom"/>
</dbReference>
<evidence type="ECO:0000256" key="8">
    <source>
        <dbReference type="SAM" id="Phobius"/>
    </source>
</evidence>
<keyword evidence="4" id="KW-0677">Repeat</keyword>
<keyword evidence="6" id="KW-0129">CBS domain</keyword>
<feature type="domain" description="CNNM transmembrane" evidence="10">
    <location>
        <begin position="1"/>
        <end position="210"/>
    </location>
</feature>
<dbReference type="AlphaFoldDB" id="A0A6J6BNW3"/>
<comment type="subcellular location">
    <subcellularLocation>
        <location evidence="1">Cell membrane</location>
        <topology evidence="1">Multi-pass membrane protein</topology>
    </subcellularLocation>
</comment>
<evidence type="ECO:0000313" key="11">
    <source>
        <dbReference type="EMBL" id="CAB4540662.1"/>
    </source>
</evidence>
<dbReference type="InterPro" id="IPR000644">
    <property type="entry name" value="CBS_dom"/>
</dbReference>
<proteinExistence type="predicted"/>
<keyword evidence="2" id="KW-1003">Cell membrane</keyword>
<feature type="transmembrane region" description="Helical" evidence="8">
    <location>
        <begin position="97"/>
        <end position="120"/>
    </location>
</feature>
<evidence type="ECO:0000259" key="10">
    <source>
        <dbReference type="PROSITE" id="PS51846"/>
    </source>
</evidence>
<evidence type="ECO:0000313" key="12">
    <source>
        <dbReference type="EMBL" id="CAB4569651.1"/>
    </source>
</evidence>
<dbReference type="Pfam" id="PF03471">
    <property type="entry name" value="CorC_HlyC"/>
    <property type="match status" value="1"/>
</dbReference>
<dbReference type="CDD" id="cd04590">
    <property type="entry name" value="CBS_pair_CorC_HlyC_assoc"/>
    <property type="match status" value="1"/>
</dbReference>
<dbReference type="SMART" id="SM01091">
    <property type="entry name" value="CorC_HlyC"/>
    <property type="match status" value="1"/>
</dbReference>
<dbReference type="InterPro" id="IPR046342">
    <property type="entry name" value="CBS_dom_sf"/>
</dbReference>
<dbReference type="InterPro" id="IPR036318">
    <property type="entry name" value="FAD-bd_PCMH-like_sf"/>
</dbReference>
<keyword evidence="5 8" id="KW-1133">Transmembrane helix</keyword>
<feature type="domain" description="CBS" evidence="9">
    <location>
        <begin position="279"/>
        <end position="336"/>
    </location>
</feature>
<dbReference type="Gene3D" id="3.10.580.10">
    <property type="entry name" value="CBS-domain"/>
    <property type="match status" value="1"/>
</dbReference>
<dbReference type="Gene3D" id="3.30.465.10">
    <property type="match status" value="1"/>
</dbReference>
<dbReference type="GO" id="GO:0050660">
    <property type="term" value="F:flavin adenine dinucleotide binding"/>
    <property type="evidence" value="ECO:0007669"/>
    <property type="project" value="InterPro"/>
</dbReference>
<evidence type="ECO:0000256" key="2">
    <source>
        <dbReference type="ARBA" id="ARBA00022475"/>
    </source>
</evidence>
<dbReference type="InterPro" id="IPR044751">
    <property type="entry name" value="Ion_transp-like_CBS"/>
</dbReference>
<gene>
    <name evidence="11" type="ORF">UFOPK1503_00206</name>
    <name evidence="12" type="ORF">UFOPK1693_00589</name>
</gene>
<evidence type="ECO:0000256" key="1">
    <source>
        <dbReference type="ARBA" id="ARBA00004651"/>
    </source>
</evidence>
<feature type="transmembrane region" description="Helical" evidence="8">
    <location>
        <begin position="6"/>
        <end position="31"/>
    </location>
</feature>
<evidence type="ECO:0000256" key="3">
    <source>
        <dbReference type="ARBA" id="ARBA00022692"/>
    </source>
</evidence>
<accession>A0A6J6BNW3</accession>
<dbReference type="PANTHER" id="PTHR43099:SF5">
    <property type="entry name" value="HLYC_CORC FAMILY TRANSPORTER"/>
    <property type="match status" value="1"/>
</dbReference>
<evidence type="ECO:0000259" key="9">
    <source>
        <dbReference type="PROSITE" id="PS51371"/>
    </source>
</evidence>
<sequence length="430" mass="46239">MTDHVFTAFLIAFFILLGGVFAASELALVSLRESQLAALERRGRRGRLVVKLARQPNTFLGAVQIGVTVSGFTSAAFGATALAPLLTPFLVDLGLELVTASSIAIVTLTLGIAYLSLVFGELAPKRIALQRAVGFSLLVAPLIAGIAVIFKPIIWLVGKSSDLVVILLGGDPKKRAEELSADELISIVETHQGLSSHHREVLSDVLESAEHSLDTVMKPRSDVVTIKSTLTISEAREYAKSHPYSRYPIITRDLDDCNSFVHVRDLMTSVEDAEQVSTLARPIPMLPNIMGVLPAISQLRSAGRHIALVVDEHGGTDGLVTLEDLIEELVGEVYDEHDAPARLKPGHGEGTWRVPGHTPLRKVNELIGAEIENSAVVTIGGLVMTQLGRLAKVGDQTQIGDYLAEVKEINGRRIVSVEISSLESQPSQGE</sequence>
<evidence type="ECO:0000256" key="5">
    <source>
        <dbReference type="ARBA" id="ARBA00022989"/>
    </source>
</evidence>
<dbReference type="SUPFAM" id="SSF54631">
    <property type="entry name" value="CBS-domain pair"/>
    <property type="match status" value="1"/>
</dbReference>
<name>A0A6J6BNW3_9ZZZZ</name>
<evidence type="ECO:0000256" key="7">
    <source>
        <dbReference type="ARBA" id="ARBA00023136"/>
    </source>
</evidence>
<dbReference type="PROSITE" id="PS51846">
    <property type="entry name" value="CNNM"/>
    <property type="match status" value="1"/>
</dbReference>
<feature type="transmembrane region" description="Helical" evidence="8">
    <location>
        <begin position="52"/>
        <end position="77"/>
    </location>
</feature>
<dbReference type="InterPro" id="IPR002550">
    <property type="entry name" value="CNNM"/>
</dbReference>
<organism evidence="11">
    <name type="scientific">freshwater metagenome</name>
    <dbReference type="NCBI Taxonomy" id="449393"/>
    <lineage>
        <taxon>unclassified sequences</taxon>
        <taxon>metagenomes</taxon>
        <taxon>ecological metagenomes</taxon>
    </lineage>
</organism>
<dbReference type="EMBL" id="CAEZTO010000005">
    <property type="protein sequence ID" value="CAB4569651.1"/>
    <property type="molecule type" value="Genomic_DNA"/>
</dbReference>
<dbReference type="SUPFAM" id="SSF56176">
    <property type="entry name" value="FAD-binding/transporter-associated domain-like"/>
    <property type="match status" value="1"/>
</dbReference>
<keyword evidence="3 8" id="KW-0812">Transmembrane</keyword>
<dbReference type="PROSITE" id="PS51371">
    <property type="entry name" value="CBS"/>
    <property type="match status" value="1"/>
</dbReference>
<dbReference type="InterPro" id="IPR051676">
    <property type="entry name" value="UPF0053_domain"/>
</dbReference>